<accession>I0HHI3</accession>
<evidence type="ECO:0000313" key="2">
    <source>
        <dbReference type="EMBL" id="BAL92470.1"/>
    </source>
</evidence>
<organism evidence="2 3">
    <name type="scientific">Actinoplanes missouriensis (strain ATCC 14538 / DSM 43046 / CBS 188.64 / JCM 3121 / NBRC 102363 / NCIMB 12654 / NRRL B-3342 / UNCC 431)</name>
    <dbReference type="NCBI Taxonomy" id="512565"/>
    <lineage>
        <taxon>Bacteria</taxon>
        <taxon>Bacillati</taxon>
        <taxon>Actinomycetota</taxon>
        <taxon>Actinomycetes</taxon>
        <taxon>Micromonosporales</taxon>
        <taxon>Micromonosporaceae</taxon>
        <taxon>Actinoplanes</taxon>
    </lineage>
</organism>
<gene>
    <name evidence="2" type="ordered locus">AMIS_72500</name>
</gene>
<feature type="transmembrane region" description="Helical" evidence="1">
    <location>
        <begin position="105"/>
        <end position="132"/>
    </location>
</feature>
<feature type="transmembrane region" description="Helical" evidence="1">
    <location>
        <begin position="253"/>
        <end position="272"/>
    </location>
</feature>
<feature type="transmembrane region" description="Helical" evidence="1">
    <location>
        <begin position="225"/>
        <end position="244"/>
    </location>
</feature>
<dbReference type="RefSeq" id="WP_014447355.1">
    <property type="nucleotide sequence ID" value="NC_017093.1"/>
</dbReference>
<dbReference type="EMBL" id="AP012319">
    <property type="protein sequence ID" value="BAL92470.1"/>
    <property type="molecule type" value="Genomic_DNA"/>
</dbReference>
<keyword evidence="1" id="KW-0812">Transmembrane</keyword>
<dbReference type="PATRIC" id="fig|512565.3.peg.7257"/>
<keyword evidence="1" id="KW-1133">Transmembrane helix</keyword>
<reference evidence="2 3" key="1">
    <citation type="submission" date="2012-02" db="EMBL/GenBank/DDBJ databases">
        <title>Complete genome sequence of Actinoplanes missouriensis 431 (= NBRC 102363).</title>
        <authorList>
            <person name="Ohnishi Y."/>
            <person name="Ishikawa J."/>
            <person name="Sekine M."/>
            <person name="Hosoyama A."/>
            <person name="Harada T."/>
            <person name="Narita H."/>
            <person name="Hata T."/>
            <person name="Konno Y."/>
            <person name="Tutikane K."/>
            <person name="Fujita N."/>
            <person name="Horinouchi S."/>
            <person name="Hayakawa M."/>
        </authorList>
    </citation>
    <scope>NUCLEOTIDE SEQUENCE [LARGE SCALE GENOMIC DNA]</scope>
    <source>
        <strain evidence="3">ATCC 14538 / DSM 43046 / CBS 188.64 / JCM 3121 / NBRC 102363 / NCIMB 12654 / NRRL B-3342 / UNCC 431</strain>
    </source>
</reference>
<keyword evidence="3" id="KW-1185">Reference proteome</keyword>
<dbReference type="OrthoDB" id="5150238at2"/>
<feature type="transmembrane region" description="Helical" evidence="1">
    <location>
        <begin position="63"/>
        <end position="84"/>
    </location>
</feature>
<name>I0HHI3_ACTM4</name>
<feature type="transmembrane region" description="Helical" evidence="1">
    <location>
        <begin position="292"/>
        <end position="311"/>
    </location>
</feature>
<dbReference type="HOGENOM" id="CLU_854266_0_0_11"/>
<proteinExistence type="predicted"/>
<evidence type="ECO:0000313" key="3">
    <source>
        <dbReference type="Proteomes" id="UP000007882"/>
    </source>
</evidence>
<protein>
    <submittedName>
        <fullName evidence="2">Uncharacterized protein</fullName>
    </submittedName>
</protein>
<dbReference type="STRING" id="512565.AMIS_72500"/>
<dbReference type="AlphaFoldDB" id="I0HHI3"/>
<keyword evidence="1" id="KW-0472">Membrane</keyword>
<feature type="transmembrane region" description="Helical" evidence="1">
    <location>
        <begin position="152"/>
        <end position="170"/>
    </location>
</feature>
<sequence>MSGTQRWLFALYPRDFRRDYEEEMLAVLAAEGRPGPGQVIDLVRSALVVRLRRVPVPAGLRRAAGVVQLFGALLLLGVALRRMIPLVNPITHEWREFDAVDPLRVAGWSVVVLAALLGWRLLGLAGASAGLAGEIAAPARWYLDTPAMVLNAYWLIVAAAVVLVAGLVAARGAGRPRGLIPMLAAAALVASLGLLNLWSPSWMLEVLLLGDRAAPIWDAETVTEVRVGALVMLGVVALVVFAVIRQDPEVRRWLLAWAAPVLAAVPLVRSGFDGFVEYNMRHPESTQLINPFQWTALVLIPAAAFLVVSHLTTRFERSRLTEGAG</sequence>
<dbReference type="KEGG" id="ams:AMIS_72500"/>
<evidence type="ECO:0000256" key="1">
    <source>
        <dbReference type="SAM" id="Phobius"/>
    </source>
</evidence>
<feature type="transmembrane region" description="Helical" evidence="1">
    <location>
        <begin position="179"/>
        <end position="198"/>
    </location>
</feature>
<dbReference type="Proteomes" id="UP000007882">
    <property type="component" value="Chromosome"/>
</dbReference>